<evidence type="ECO:0000256" key="1">
    <source>
        <dbReference type="SAM" id="Phobius"/>
    </source>
</evidence>
<evidence type="ECO:0000313" key="2">
    <source>
        <dbReference type="EMBL" id="SVE28095.1"/>
    </source>
</evidence>
<dbReference type="Gene3D" id="3.40.50.1110">
    <property type="entry name" value="SGNH hydrolase"/>
    <property type="match status" value="1"/>
</dbReference>
<reference evidence="2" key="1">
    <citation type="submission" date="2018-05" db="EMBL/GenBank/DDBJ databases">
        <authorList>
            <person name="Lanie J.A."/>
            <person name="Ng W.-L."/>
            <person name="Kazmierczak K.M."/>
            <person name="Andrzejewski T.M."/>
            <person name="Davidsen T.M."/>
            <person name="Wayne K.J."/>
            <person name="Tettelin H."/>
            <person name="Glass J.I."/>
            <person name="Rusch D."/>
            <person name="Podicherti R."/>
            <person name="Tsui H.-C.T."/>
            <person name="Winkler M.E."/>
        </authorList>
    </citation>
    <scope>NUCLEOTIDE SEQUENCE</scope>
</reference>
<dbReference type="SUPFAM" id="SSF52266">
    <property type="entry name" value="SGNH hydrolase"/>
    <property type="match status" value="1"/>
</dbReference>
<keyword evidence="1" id="KW-1133">Transmembrane helix</keyword>
<name>A0A383C8Y0_9ZZZZ</name>
<organism evidence="2">
    <name type="scientific">marine metagenome</name>
    <dbReference type="NCBI Taxonomy" id="408172"/>
    <lineage>
        <taxon>unclassified sequences</taxon>
        <taxon>metagenomes</taxon>
        <taxon>ecological metagenomes</taxon>
    </lineage>
</organism>
<dbReference type="AlphaFoldDB" id="A0A383C8Y0"/>
<accession>A0A383C8Y0</accession>
<protein>
    <recommendedName>
        <fullName evidence="3">SGNH hydrolase-type esterase domain-containing protein</fullName>
    </recommendedName>
</protein>
<keyword evidence="1" id="KW-0812">Transmembrane</keyword>
<keyword evidence="1" id="KW-0472">Membrane</keyword>
<sequence length="150" mass="17260">MNLDNRFINYLSFGLIFFLIIITVSSTEFSSRLIHNSLHNLYPQPSINIKNQEPWQRDLYFNRIKDFEQNPIGNNKIVFLGNSITAGGGDWNKKLNANNIVNRGISGDYTEGILKRLKEIIFYKPVAVFLMIGVNEFFKDNSNTPEITPN</sequence>
<proteinExistence type="predicted"/>
<dbReference type="EMBL" id="UINC01206453">
    <property type="protein sequence ID" value="SVE28095.1"/>
    <property type="molecule type" value="Genomic_DNA"/>
</dbReference>
<gene>
    <name evidence="2" type="ORF">METZ01_LOCUS480949</name>
</gene>
<feature type="non-terminal residue" evidence="2">
    <location>
        <position position="150"/>
    </location>
</feature>
<feature type="transmembrane region" description="Helical" evidence="1">
    <location>
        <begin position="7"/>
        <end position="26"/>
    </location>
</feature>
<dbReference type="InterPro" id="IPR036514">
    <property type="entry name" value="SGNH_hydro_sf"/>
</dbReference>
<evidence type="ECO:0008006" key="3">
    <source>
        <dbReference type="Google" id="ProtNLM"/>
    </source>
</evidence>